<evidence type="ECO:0000313" key="8">
    <source>
        <dbReference type="EMBL" id="GDY29068.1"/>
    </source>
</evidence>
<dbReference type="GO" id="GO:0019509">
    <property type="term" value="P:L-methionine salvage from methylthioadenosine"/>
    <property type="evidence" value="ECO:0007669"/>
    <property type="project" value="UniProtKB-UniRule"/>
</dbReference>
<dbReference type="SMART" id="SM01007">
    <property type="entry name" value="Aldolase_II"/>
    <property type="match status" value="1"/>
</dbReference>
<dbReference type="RefSeq" id="WP_225978063.1">
    <property type="nucleotide sequence ID" value="NZ_BJFL01000002.1"/>
</dbReference>
<dbReference type="InterPro" id="IPR036409">
    <property type="entry name" value="Aldolase_II/adducin_N_sf"/>
</dbReference>
<dbReference type="InterPro" id="IPR017714">
    <property type="entry name" value="MethylthioRu-1-P_deHdtase_MtnB"/>
</dbReference>
<feature type="binding site" evidence="6">
    <location>
        <position position="106"/>
    </location>
    <ligand>
        <name>Zn(2+)</name>
        <dbReference type="ChEBI" id="CHEBI:29105"/>
    </ligand>
</feature>
<comment type="function">
    <text evidence="6">Catalyzes the dehydration of methylthioribulose-1-phosphate (MTRu-1-P) into 2,3-diketo-5-methylthiopentyl-1-phosphate (DK-MTP-1-P).</text>
</comment>
<evidence type="ECO:0000259" key="7">
    <source>
        <dbReference type="SMART" id="SM01007"/>
    </source>
</evidence>
<gene>
    <name evidence="6 8" type="primary">mtnB</name>
    <name evidence="8" type="ORF">GTS_07010</name>
</gene>
<organism evidence="8 9">
    <name type="scientific">Gandjariella thermophila</name>
    <dbReference type="NCBI Taxonomy" id="1931992"/>
    <lineage>
        <taxon>Bacteria</taxon>
        <taxon>Bacillati</taxon>
        <taxon>Actinomycetota</taxon>
        <taxon>Actinomycetes</taxon>
        <taxon>Pseudonocardiales</taxon>
        <taxon>Pseudonocardiaceae</taxon>
        <taxon>Gandjariella</taxon>
    </lineage>
</organism>
<evidence type="ECO:0000256" key="2">
    <source>
        <dbReference type="ARBA" id="ARBA00022723"/>
    </source>
</evidence>
<dbReference type="EC" id="4.2.1.109" evidence="6"/>
<dbReference type="SUPFAM" id="SSF53639">
    <property type="entry name" value="AraD/HMP-PK domain-like"/>
    <property type="match status" value="1"/>
</dbReference>
<accession>A0A4D4J2Q3</accession>
<dbReference type="Pfam" id="PF00596">
    <property type="entry name" value="Aldolase_II"/>
    <property type="match status" value="1"/>
</dbReference>
<reference evidence="9" key="1">
    <citation type="submission" date="2019-04" db="EMBL/GenBank/DDBJ databases">
        <title>Draft genome sequence of Pseudonocardiaceae bacterium SL3-2-4.</title>
        <authorList>
            <person name="Ningsih F."/>
            <person name="Yokota A."/>
            <person name="Sakai Y."/>
            <person name="Nanatani K."/>
            <person name="Yabe S."/>
            <person name="Oetari A."/>
            <person name="Sjamsuridzal W."/>
        </authorList>
    </citation>
    <scope>NUCLEOTIDE SEQUENCE [LARGE SCALE GENOMIC DNA]</scope>
    <source>
        <strain evidence="9">SL3-2-4</strain>
    </source>
</reference>
<feature type="binding site" evidence="6">
    <location>
        <position position="104"/>
    </location>
    <ligand>
        <name>Zn(2+)</name>
        <dbReference type="ChEBI" id="CHEBI:29105"/>
    </ligand>
</feature>
<evidence type="ECO:0000256" key="1">
    <source>
        <dbReference type="ARBA" id="ARBA00022605"/>
    </source>
</evidence>
<comment type="pathway">
    <text evidence="6">Amino-acid biosynthesis; L-methionine biosynthesis via salvage pathway; L-methionine from S-methyl-5-thio-alpha-D-ribose 1-phosphate: step 2/6.</text>
</comment>
<dbReference type="GO" id="GO:0005829">
    <property type="term" value="C:cytosol"/>
    <property type="evidence" value="ECO:0007669"/>
    <property type="project" value="TreeGrafter"/>
</dbReference>
<comment type="similarity">
    <text evidence="6">Belongs to the aldolase class II family. MtnB subfamily.</text>
</comment>
<comment type="caution">
    <text evidence="8">The sequence shown here is derived from an EMBL/GenBank/DDBJ whole genome shotgun (WGS) entry which is preliminary data.</text>
</comment>
<keyword evidence="9" id="KW-1185">Reference proteome</keyword>
<dbReference type="GO" id="GO:0046570">
    <property type="term" value="F:methylthioribulose 1-phosphate dehydratase activity"/>
    <property type="evidence" value="ECO:0007669"/>
    <property type="project" value="UniProtKB-UniRule"/>
</dbReference>
<sequence length="213" mass="22316">MSESLALSPELTAPGEALAGTARALYARGWMEGTSGNLSVRLPGGLAAVTPSGRSKGEMSAADMVAVDVATGEVRHAGGARPSAETAIHLALYRSFPDCGAVVHAHIPHGTALSSRVAIAGLDSASFAHYEIIKGLGGPHPEQVTVPVFANWADVSKIGDDVRRFYAGATKPHVPVLLIAHHGATTWGPDLETARNRLECLELLCQQHLLVHR</sequence>
<dbReference type="GO" id="GO:0019323">
    <property type="term" value="P:pentose catabolic process"/>
    <property type="evidence" value="ECO:0007669"/>
    <property type="project" value="TreeGrafter"/>
</dbReference>
<dbReference type="PANTHER" id="PTHR22789">
    <property type="entry name" value="FUCULOSE PHOSPHATE ALDOLASE"/>
    <property type="match status" value="1"/>
</dbReference>
<evidence type="ECO:0000256" key="5">
    <source>
        <dbReference type="ARBA" id="ARBA00023239"/>
    </source>
</evidence>
<dbReference type="PANTHER" id="PTHR22789:SF0">
    <property type="entry name" value="3-OXO-TETRONATE 4-PHOSPHATE DECARBOXYLASE-RELATED"/>
    <property type="match status" value="1"/>
</dbReference>
<dbReference type="AlphaFoldDB" id="A0A4D4J2Q3"/>
<dbReference type="InterPro" id="IPR001303">
    <property type="entry name" value="Aldolase_II/adducin_N"/>
</dbReference>
<dbReference type="GO" id="GO:0008270">
    <property type="term" value="F:zinc ion binding"/>
    <property type="evidence" value="ECO:0007669"/>
    <property type="project" value="UniProtKB-UniRule"/>
</dbReference>
<name>A0A4D4J2Q3_9PSEU</name>
<feature type="domain" description="Class II aldolase/adducin N-terminal" evidence="7">
    <location>
        <begin position="16"/>
        <end position="209"/>
    </location>
</feature>
<proteinExistence type="inferred from homology"/>
<dbReference type="InterPro" id="IPR050197">
    <property type="entry name" value="Aldolase_class_II_sugar_metab"/>
</dbReference>
<protein>
    <recommendedName>
        <fullName evidence="6">Methylthioribulose-1-phosphate dehydratase</fullName>
        <shortName evidence="6">MTRu-1-P dehydratase</shortName>
        <ecNumber evidence="6">4.2.1.109</ecNumber>
    </recommendedName>
</protein>
<evidence type="ECO:0000256" key="3">
    <source>
        <dbReference type="ARBA" id="ARBA00022833"/>
    </source>
</evidence>
<dbReference type="UniPathway" id="UPA00904">
    <property type="reaction ID" value="UER00875"/>
</dbReference>
<dbReference type="HAMAP" id="MF_01677">
    <property type="entry name" value="Salvage_MtnB"/>
    <property type="match status" value="1"/>
</dbReference>
<dbReference type="Proteomes" id="UP000298860">
    <property type="component" value="Unassembled WGS sequence"/>
</dbReference>
<keyword evidence="2 6" id="KW-0479">Metal-binding</keyword>
<comment type="catalytic activity">
    <reaction evidence="6">
        <text>5-(methylsulfanyl)-D-ribulose 1-phosphate = 5-methylsulfanyl-2,3-dioxopentyl phosphate + H2O</text>
        <dbReference type="Rhea" id="RHEA:15549"/>
        <dbReference type="ChEBI" id="CHEBI:15377"/>
        <dbReference type="ChEBI" id="CHEBI:58548"/>
        <dbReference type="ChEBI" id="CHEBI:58828"/>
        <dbReference type="EC" id="4.2.1.109"/>
    </reaction>
</comment>
<dbReference type="NCBIfam" id="TIGR03328">
    <property type="entry name" value="salvage_mtnB"/>
    <property type="match status" value="1"/>
</dbReference>
<dbReference type="GO" id="GO:0016832">
    <property type="term" value="F:aldehyde-lyase activity"/>
    <property type="evidence" value="ECO:0007669"/>
    <property type="project" value="TreeGrafter"/>
</dbReference>
<dbReference type="Gene3D" id="3.40.225.10">
    <property type="entry name" value="Class II aldolase/adducin N-terminal domain"/>
    <property type="match status" value="1"/>
</dbReference>
<evidence type="ECO:0000313" key="9">
    <source>
        <dbReference type="Proteomes" id="UP000298860"/>
    </source>
</evidence>
<keyword evidence="5 6" id="KW-0456">Lyase</keyword>
<comment type="cofactor">
    <cofactor evidence="6">
        <name>Zn(2+)</name>
        <dbReference type="ChEBI" id="CHEBI:29105"/>
    </cofactor>
    <text evidence="6">Binds 1 zinc ion per subunit.</text>
</comment>
<evidence type="ECO:0000256" key="6">
    <source>
        <dbReference type="HAMAP-Rule" id="MF_01677"/>
    </source>
</evidence>
<dbReference type="EMBL" id="BJFL01000002">
    <property type="protein sequence ID" value="GDY29068.1"/>
    <property type="molecule type" value="Genomic_DNA"/>
</dbReference>
<evidence type="ECO:0000256" key="4">
    <source>
        <dbReference type="ARBA" id="ARBA00023167"/>
    </source>
</evidence>
<keyword evidence="4 6" id="KW-0486">Methionine biosynthesis</keyword>
<keyword evidence="1 6" id="KW-0028">Amino-acid biosynthesis</keyword>
<keyword evidence="3 6" id="KW-0862">Zinc</keyword>